<accession>A0AAP6ZSS3</accession>
<evidence type="ECO:0000313" key="1">
    <source>
        <dbReference type="EMBL" id="NOJ25230.1"/>
    </source>
</evidence>
<proteinExistence type="predicted"/>
<dbReference type="PROSITE" id="PS51257">
    <property type="entry name" value="PROKAR_LIPOPROTEIN"/>
    <property type="match status" value="1"/>
</dbReference>
<comment type="caution">
    <text evidence="1">The sequence shown here is derived from an EMBL/GenBank/DDBJ whole genome shotgun (WGS) entry which is preliminary data.</text>
</comment>
<reference evidence="1 2" key="1">
    <citation type="submission" date="2019-09" db="EMBL/GenBank/DDBJ databases">
        <title>Draft genome sequencing and comparative genomics of hatchery-associated Vibrios.</title>
        <authorList>
            <person name="Kehlet-Delgado H."/>
            <person name="Mueller R.S."/>
        </authorList>
    </citation>
    <scope>NUCLEOTIDE SEQUENCE [LARGE SCALE GENOMIC DNA]</scope>
    <source>
        <strain evidence="1 2">09-121-3</strain>
    </source>
</reference>
<dbReference type="EMBL" id="VTXP01000015">
    <property type="protein sequence ID" value="NOJ25230.1"/>
    <property type="molecule type" value="Genomic_DNA"/>
</dbReference>
<organism evidence="1 2">
    <name type="scientific">Vibrio coralliilyticus</name>
    <dbReference type="NCBI Taxonomy" id="190893"/>
    <lineage>
        <taxon>Bacteria</taxon>
        <taxon>Pseudomonadati</taxon>
        <taxon>Pseudomonadota</taxon>
        <taxon>Gammaproteobacteria</taxon>
        <taxon>Vibrionales</taxon>
        <taxon>Vibrionaceae</taxon>
        <taxon>Vibrio</taxon>
    </lineage>
</organism>
<dbReference type="RefSeq" id="WP_171353728.1">
    <property type="nucleotide sequence ID" value="NZ_VTXP01000015.1"/>
</dbReference>
<evidence type="ECO:0000313" key="2">
    <source>
        <dbReference type="Proteomes" id="UP000576645"/>
    </source>
</evidence>
<protein>
    <submittedName>
        <fullName evidence="1">Uncharacterized protein</fullName>
    </submittedName>
</protein>
<sequence length="243" mass="26986">MKSAITLAVGIILGAGCMHLLVNHADSEQKLTTAHKGADKIASRVNTHSCSSETVFEMALADQNSEKTDKQGSSDSTITEQQLVVDADEEASIETLKQEMRSSTENVKLRKLWDLDKEVLEWDDIERVAPNFSYEQKLNMESLLRDNPKEGLDVMMLAAKYPNSGSSDRDLMYVVLDSVPELSADSVLLVDSLIEDVCGQQAPPKTIMKFVDEQKNSIEREYLKRNLSGLRYLINNNSVCGGI</sequence>
<gene>
    <name evidence="1" type="ORF">F0238_21125</name>
</gene>
<name>A0AAP6ZSS3_9VIBR</name>
<dbReference type="AlphaFoldDB" id="A0AAP6ZSS3"/>
<dbReference type="Proteomes" id="UP000576645">
    <property type="component" value="Unassembled WGS sequence"/>
</dbReference>